<dbReference type="InterPro" id="IPR016187">
    <property type="entry name" value="CTDL_fold"/>
</dbReference>
<evidence type="ECO:0000259" key="6">
    <source>
        <dbReference type="PROSITE" id="PS50023"/>
    </source>
</evidence>
<dbReference type="Gene3D" id="3.10.100.10">
    <property type="entry name" value="Mannose-Binding Protein A, subunit A"/>
    <property type="match status" value="2"/>
</dbReference>
<dbReference type="InterPro" id="IPR050111">
    <property type="entry name" value="C-type_lectin/snaclec_domain"/>
</dbReference>
<evidence type="ECO:0000259" key="7">
    <source>
        <dbReference type="PROSITE" id="PS50041"/>
    </source>
</evidence>
<evidence type="ECO:0000256" key="2">
    <source>
        <dbReference type="ARBA" id="ARBA00022833"/>
    </source>
</evidence>
<dbReference type="Pfam" id="PF00412">
    <property type="entry name" value="LIM"/>
    <property type="match status" value="2"/>
</dbReference>
<keyword evidence="1 4" id="KW-0479">Metal-binding</keyword>
<dbReference type="PROSITE" id="PS50041">
    <property type="entry name" value="C_TYPE_LECTIN_2"/>
    <property type="match status" value="2"/>
</dbReference>
<dbReference type="PANTHER" id="PTHR22803">
    <property type="entry name" value="MANNOSE, PHOSPHOLIPASE, LECTIN RECEPTOR RELATED"/>
    <property type="match status" value="1"/>
</dbReference>
<evidence type="ECO:0000313" key="9">
    <source>
        <dbReference type="WBParaSite" id="MBELARI_LOCUS3361"/>
    </source>
</evidence>
<reference evidence="9" key="1">
    <citation type="submission" date="2024-02" db="UniProtKB">
        <authorList>
            <consortium name="WormBaseParasite"/>
        </authorList>
    </citation>
    <scope>IDENTIFICATION</scope>
</reference>
<evidence type="ECO:0008006" key="10">
    <source>
        <dbReference type="Google" id="ProtNLM"/>
    </source>
</evidence>
<organism evidence="8 9">
    <name type="scientific">Mesorhabditis belari</name>
    <dbReference type="NCBI Taxonomy" id="2138241"/>
    <lineage>
        <taxon>Eukaryota</taxon>
        <taxon>Metazoa</taxon>
        <taxon>Ecdysozoa</taxon>
        <taxon>Nematoda</taxon>
        <taxon>Chromadorea</taxon>
        <taxon>Rhabditida</taxon>
        <taxon>Rhabditina</taxon>
        <taxon>Rhabditomorpha</taxon>
        <taxon>Rhabditoidea</taxon>
        <taxon>Rhabditidae</taxon>
        <taxon>Mesorhabditinae</taxon>
        <taxon>Mesorhabditis</taxon>
    </lineage>
</organism>
<dbReference type="AlphaFoldDB" id="A0AAF3F8Y1"/>
<keyword evidence="3 4" id="KW-0440">LIM domain</keyword>
<keyword evidence="8" id="KW-1185">Reference proteome</keyword>
<dbReference type="Proteomes" id="UP000887575">
    <property type="component" value="Unassembled WGS sequence"/>
</dbReference>
<dbReference type="Gene3D" id="2.10.110.10">
    <property type="entry name" value="Cysteine Rich Protein"/>
    <property type="match status" value="2"/>
</dbReference>
<dbReference type="GO" id="GO:0046872">
    <property type="term" value="F:metal ion binding"/>
    <property type="evidence" value="ECO:0007669"/>
    <property type="project" value="UniProtKB-KW"/>
</dbReference>
<dbReference type="InterPro" id="IPR001781">
    <property type="entry name" value="Znf_LIM"/>
</dbReference>
<feature type="domain" description="LIM zinc-binding" evidence="6">
    <location>
        <begin position="367"/>
        <end position="427"/>
    </location>
</feature>
<keyword evidence="5" id="KW-0732">Signal</keyword>
<dbReference type="WBParaSite" id="MBELARI_LOCUS3361">
    <property type="protein sequence ID" value="MBELARI_LOCUS3361"/>
    <property type="gene ID" value="MBELARI_LOCUS3361"/>
</dbReference>
<sequence>MTRLLLFVGLLVALVAADCPADWLYSRYLNGSCYKVVTQTGGLTYEEADALCKAANSNSQLASIHSPVEDQFIIDISAMATTTSQYQTLLGGKRVENGWQWSDGTAFDYTNFAADGNTGRQCVQSPTNPATKPAECSLGWYYDRRFNSCYKVVTPNSSILDFNSANEVCQNASAQLASIHSAEENELIVALASDLSLTVSVISYQTLLGARRVDNTWTWTDGTPFDYNNILTDADYNYIPCLQLWATNTTMAQPNRQERGKLYRGNWDALNFDRRAPEFFWEIFCAQCDKAITRYYIIERQVVQVWDDWWHDDCLKCTKCELRLLSQNGKGDENGKSEVNVKLDFTEYPANSKKPICCECYGKEMNPQCAGCTLSLDRFVYKALGKMWHDSCFTCRRCFRPFPEKKFYVLDGKPYDIECYHLENFGKQLEEPTRLSVHDWLKKNAETTIID</sequence>
<dbReference type="Pfam" id="PF00059">
    <property type="entry name" value="Lectin_C"/>
    <property type="match status" value="2"/>
</dbReference>
<keyword evidence="2 4" id="KW-0862">Zinc</keyword>
<feature type="domain" description="LIM zinc-binding" evidence="6">
    <location>
        <begin position="283"/>
        <end position="351"/>
    </location>
</feature>
<evidence type="ECO:0000256" key="1">
    <source>
        <dbReference type="ARBA" id="ARBA00022723"/>
    </source>
</evidence>
<dbReference type="CDD" id="cd09396">
    <property type="entry name" value="LIM_DA1"/>
    <property type="match status" value="1"/>
</dbReference>
<feature type="signal peptide" evidence="5">
    <location>
        <begin position="1"/>
        <end position="17"/>
    </location>
</feature>
<accession>A0AAF3F8Y1</accession>
<dbReference type="InterPro" id="IPR016186">
    <property type="entry name" value="C-type_lectin-like/link_sf"/>
</dbReference>
<dbReference type="InterPro" id="IPR001304">
    <property type="entry name" value="C-type_lectin-like"/>
</dbReference>
<feature type="chain" id="PRO_5042235482" description="C-type lectin" evidence="5">
    <location>
        <begin position="18"/>
        <end position="451"/>
    </location>
</feature>
<proteinExistence type="predicted"/>
<dbReference type="SUPFAM" id="SSF57716">
    <property type="entry name" value="Glucocorticoid receptor-like (DNA-binding domain)"/>
    <property type="match status" value="1"/>
</dbReference>
<feature type="domain" description="C-type lectin" evidence="7">
    <location>
        <begin position="145"/>
        <end position="268"/>
    </location>
</feature>
<dbReference type="CDD" id="cd00037">
    <property type="entry name" value="CLECT"/>
    <property type="match status" value="1"/>
</dbReference>
<dbReference type="SUPFAM" id="SSF56436">
    <property type="entry name" value="C-type lectin-like"/>
    <property type="match status" value="2"/>
</dbReference>
<dbReference type="PROSITE" id="PS50023">
    <property type="entry name" value="LIM_DOMAIN_2"/>
    <property type="match status" value="2"/>
</dbReference>
<evidence type="ECO:0000313" key="8">
    <source>
        <dbReference type="Proteomes" id="UP000887575"/>
    </source>
</evidence>
<evidence type="ECO:0000256" key="4">
    <source>
        <dbReference type="PROSITE-ProRule" id="PRU00125"/>
    </source>
</evidence>
<dbReference type="SMART" id="SM00132">
    <property type="entry name" value="LIM"/>
    <property type="match status" value="2"/>
</dbReference>
<dbReference type="PROSITE" id="PS00478">
    <property type="entry name" value="LIM_DOMAIN_1"/>
    <property type="match status" value="1"/>
</dbReference>
<evidence type="ECO:0000256" key="3">
    <source>
        <dbReference type="ARBA" id="ARBA00023038"/>
    </source>
</evidence>
<feature type="domain" description="C-type lectin" evidence="7">
    <location>
        <begin position="29"/>
        <end position="137"/>
    </location>
</feature>
<dbReference type="SMART" id="SM00034">
    <property type="entry name" value="CLECT"/>
    <property type="match status" value="2"/>
</dbReference>
<name>A0AAF3F8Y1_9BILA</name>
<protein>
    <recommendedName>
        <fullName evidence="10">C-type lectin</fullName>
    </recommendedName>
</protein>
<evidence type="ECO:0000256" key="5">
    <source>
        <dbReference type="SAM" id="SignalP"/>
    </source>
</evidence>